<protein>
    <recommendedName>
        <fullName evidence="2">UPF0102 protein SAMN05216266_10281</fullName>
    </recommendedName>
</protein>
<dbReference type="SUPFAM" id="SSF52980">
    <property type="entry name" value="Restriction endonuclease-like"/>
    <property type="match status" value="1"/>
</dbReference>
<keyword evidence="5" id="KW-1185">Reference proteome</keyword>
<evidence type="ECO:0000256" key="1">
    <source>
        <dbReference type="ARBA" id="ARBA00006738"/>
    </source>
</evidence>
<evidence type="ECO:0000256" key="2">
    <source>
        <dbReference type="HAMAP-Rule" id="MF_00048"/>
    </source>
</evidence>
<dbReference type="RefSeq" id="WP_245788157.1">
    <property type="nucleotide sequence ID" value="NZ_FOKG01000002.1"/>
</dbReference>
<dbReference type="GO" id="GO:0004519">
    <property type="term" value="F:endonuclease activity"/>
    <property type="evidence" value="ECO:0007669"/>
    <property type="project" value="UniProtKB-KW"/>
</dbReference>
<dbReference type="PANTHER" id="PTHR34039">
    <property type="entry name" value="UPF0102 PROTEIN YRAN"/>
    <property type="match status" value="1"/>
</dbReference>
<dbReference type="InterPro" id="IPR003509">
    <property type="entry name" value="UPF0102_YraN-like"/>
</dbReference>
<dbReference type="PANTHER" id="PTHR34039:SF1">
    <property type="entry name" value="UPF0102 PROTEIN YRAN"/>
    <property type="match status" value="1"/>
</dbReference>
<dbReference type="AlphaFoldDB" id="A0A1I0WML6"/>
<gene>
    <name evidence="4" type="ORF">SAMN05216266_10281</name>
</gene>
<proteinExistence type="inferred from homology"/>
<dbReference type="HAMAP" id="MF_00048">
    <property type="entry name" value="UPF0102"/>
    <property type="match status" value="1"/>
</dbReference>
<dbReference type="GO" id="GO:0003676">
    <property type="term" value="F:nucleic acid binding"/>
    <property type="evidence" value="ECO:0007669"/>
    <property type="project" value="InterPro"/>
</dbReference>
<evidence type="ECO:0000313" key="5">
    <source>
        <dbReference type="Proteomes" id="UP000243799"/>
    </source>
</evidence>
<dbReference type="STRING" id="490629.SAMN05216266_10281"/>
<evidence type="ECO:0000313" key="4">
    <source>
        <dbReference type="EMBL" id="SFA89989.1"/>
    </source>
</evidence>
<dbReference type="NCBIfam" id="NF009150">
    <property type="entry name" value="PRK12497.1-3"/>
    <property type="match status" value="1"/>
</dbReference>
<dbReference type="NCBIfam" id="NF009154">
    <property type="entry name" value="PRK12497.3-3"/>
    <property type="match status" value="1"/>
</dbReference>
<dbReference type="InterPro" id="IPR011856">
    <property type="entry name" value="tRNA_endonuc-like_dom_sf"/>
</dbReference>
<name>A0A1I0WML6_9PSEU</name>
<keyword evidence="4" id="KW-0378">Hydrolase</keyword>
<sequence length="133" mass="14825">MTGTIERVAPAPGSGRPAHLELGRRGEELAAEYLRDLGLVVLDRNWRCRDGELDLITTDGTIVVVCEVKTRSGTGYGAPEEAVTPVKAARVRRLAYRWLRENRIGWCTVRCDVVSVLLRPHHTAEIRHLPGVF</sequence>
<feature type="region of interest" description="Disordered" evidence="3">
    <location>
        <begin position="1"/>
        <end position="20"/>
    </location>
</feature>
<organism evidence="4 5">
    <name type="scientific">Amycolatopsis marina</name>
    <dbReference type="NCBI Taxonomy" id="490629"/>
    <lineage>
        <taxon>Bacteria</taxon>
        <taxon>Bacillati</taxon>
        <taxon>Actinomycetota</taxon>
        <taxon>Actinomycetes</taxon>
        <taxon>Pseudonocardiales</taxon>
        <taxon>Pseudonocardiaceae</taxon>
        <taxon>Amycolatopsis</taxon>
    </lineage>
</organism>
<dbReference type="Gene3D" id="3.40.1350.10">
    <property type="match status" value="1"/>
</dbReference>
<keyword evidence="4" id="KW-0540">Nuclease</keyword>
<dbReference type="InterPro" id="IPR011335">
    <property type="entry name" value="Restrct_endonuc-II-like"/>
</dbReference>
<dbReference type="Pfam" id="PF02021">
    <property type="entry name" value="UPF0102"/>
    <property type="match status" value="1"/>
</dbReference>
<dbReference type="Proteomes" id="UP000243799">
    <property type="component" value="Unassembled WGS sequence"/>
</dbReference>
<reference evidence="5" key="1">
    <citation type="submission" date="2016-10" db="EMBL/GenBank/DDBJ databases">
        <authorList>
            <person name="Varghese N."/>
            <person name="Submissions S."/>
        </authorList>
    </citation>
    <scope>NUCLEOTIDE SEQUENCE [LARGE SCALE GENOMIC DNA]</scope>
    <source>
        <strain evidence="5">CGMCC 4.3568</strain>
    </source>
</reference>
<dbReference type="CDD" id="cd20736">
    <property type="entry name" value="PoNe_Nuclease"/>
    <property type="match status" value="1"/>
</dbReference>
<keyword evidence="4" id="KW-0255">Endonuclease</keyword>
<accession>A0A1I0WML6</accession>
<comment type="similarity">
    <text evidence="1 2">Belongs to the UPF0102 family.</text>
</comment>
<dbReference type="EMBL" id="FOKG01000002">
    <property type="protein sequence ID" value="SFA89989.1"/>
    <property type="molecule type" value="Genomic_DNA"/>
</dbReference>
<evidence type="ECO:0000256" key="3">
    <source>
        <dbReference type="SAM" id="MobiDB-lite"/>
    </source>
</evidence>